<accession>A0A6J4IL73</accession>
<dbReference type="PROSITE" id="PS50928">
    <property type="entry name" value="ABC_TM1"/>
    <property type="match status" value="1"/>
</dbReference>
<dbReference type="PANTHER" id="PTHR30151">
    <property type="entry name" value="ALKANE SULFONATE ABC TRANSPORTER-RELATED, MEMBRANE SUBUNIT"/>
    <property type="match status" value="1"/>
</dbReference>
<comment type="similarity">
    <text evidence="7">Belongs to the binding-protein-dependent transport system permease family.</text>
</comment>
<feature type="transmembrane region" description="Helical" evidence="7">
    <location>
        <begin position="32"/>
        <end position="54"/>
    </location>
</feature>
<keyword evidence="4 7" id="KW-0812">Transmembrane</keyword>
<protein>
    <submittedName>
        <fullName evidence="9">Hydroxymethylpyrimidine ABC transporter, transmembrane component</fullName>
    </submittedName>
</protein>
<evidence type="ECO:0000256" key="3">
    <source>
        <dbReference type="ARBA" id="ARBA00022475"/>
    </source>
</evidence>
<evidence type="ECO:0000256" key="7">
    <source>
        <dbReference type="RuleBase" id="RU363032"/>
    </source>
</evidence>
<evidence type="ECO:0000256" key="1">
    <source>
        <dbReference type="ARBA" id="ARBA00004651"/>
    </source>
</evidence>
<feature type="domain" description="ABC transmembrane type-1" evidence="8">
    <location>
        <begin position="88"/>
        <end position="272"/>
    </location>
</feature>
<dbReference type="GO" id="GO:0055085">
    <property type="term" value="P:transmembrane transport"/>
    <property type="evidence" value="ECO:0007669"/>
    <property type="project" value="InterPro"/>
</dbReference>
<feature type="transmembrane region" description="Helical" evidence="7">
    <location>
        <begin position="99"/>
        <end position="120"/>
    </location>
</feature>
<evidence type="ECO:0000256" key="5">
    <source>
        <dbReference type="ARBA" id="ARBA00022989"/>
    </source>
</evidence>
<gene>
    <name evidence="9" type="ORF">AVDCRST_MAG57-2330</name>
</gene>
<feature type="transmembrane region" description="Helical" evidence="7">
    <location>
        <begin position="132"/>
        <end position="151"/>
    </location>
</feature>
<feature type="transmembrane region" description="Helical" evidence="7">
    <location>
        <begin position="157"/>
        <end position="177"/>
    </location>
</feature>
<dbReference type="InterPro" id="IPR000515">
    <property type="entry name" value="MetI-like"/>
</dbReference>
<dbReference type="EMBL" id="CADCTI010000193">
    <property type="protein sequence ID" value="CAA9255929.1"/>
    <property type="molecule type" value="Genomic_DNA"/>
</dbReference>
<keyword evidence="3" id="KW-1003">Cell membrane</keyword>
<name>A0A6J4IL73_9ACTN</name>
<dbReference type="GO" id="GO:0005886">
    <property type="term" value="C:plasma membrane"/>
    <property type="evidence" value="ECO:0007669"/>
    <property type="project" value="UniProtKB-SubCell"/>
</dbReference>
<evidence type="ECO:0000256" key="6">
    <source>
        <dbReference type="ARBA" id="ARBA00023136"/>
    </source>
</evidence>
<organism evidence="9">
    <name type="scientific">uncultured Blastococcus sp</name>
    <dbReference type="NCBI Taxonomy" id="217144"/>
    <lineage>
        <taxon>Bacteria</taxon>
        <taxon>Bacillati</taxon>
        <taxon>Actinomycetota</taxon>
        <taxon>Actinomycetes</taxon>
        <taxon>Geodermatophilales</taxon>
        <taxon>Geodermatophilaceae</taxon>
        <taxon>Blastococcus</taxon>
        <taxon>environmental samples</taxon>
    </lineage>
</organism>
<proteinExistence type="inferred from homology"/>
<evidence type="ECO:0000313" key="9">
    <source>
        <dbReference type="EMBL" id="CAA9255929.1"/>
    </source>
</evidence>
<dbReference type="InterPro" id="IPR035906">
    <property type="entry name" value="MetI-like_sf"/>
</dbReference>
<reference evidence="9" key="1">
    <citation type="submission" date="2020-02" db="EMBL/GenBank/DDBJ databases">
        <authorList>
            <person name="Meier V. D."/>
        </authorList>
    </citation>
    <scope>NUCLEOTIDE SEQUENCE</scope>
    <source>
        <strain evidence="9">AVDCRST_MAG57</strain>
    </source>
</reference>
<keyword evidence="2 7" id="KW-0813">Transport</keyword>
<dbReference type="CDD" id="cd06261">
    <property type="entry name" value="TM_PBP2"/>
    <property type="match status" value="1"/>
</dbReference>
<dbReference type="SUPFAM" id="SSF161098">
    <property type="entry name" value="MetI-like"/>
    <property type="match status" value="1"/>
</dbReference>
<evidence type="ECO:0000256" key="4">
    <source>
        <dbReference type="ARBA" id="ARBA00022692"/>
    </source>
</evidence>
<evidence type="ECO:0000256" key="2">
    <source>
        <dbReference type="ARBA" id="ARBA00022448"/>
    </source>
</evidence>
<evidence type="ECO:0000259" key="8">
    <source>
        <dbReference type="PROSITE" id="PS50928"/>
    </source>
</evidence>
<dbReference type="AlphaFoldDB" id="A0A6J4IL73"/>
<feature type="transmembrane region" description="Helical" evidence="7">
    <location>
        <begin position="253"/>
        <end position="272"/>
    </location>
</feature>
<sequence>MTATLTRPPDAAEASELRRGIRRESRRNLLRAVARSLGTFALTLVVVVALWVGVIELFGISSYVAKGPLDVWEYLVTDEDAGEHRSLLATELGISLGDAFIGFVAGLVVALLAATAFRLSRGVEQALMPIAMLLRSVPLIAMAPLIILIFGRQVTTVAVIAGIVVLFPALVTIVFGLNSASPQMLDVVSVYGGSPWMALRKVALPASLPSLFAAVRISVPGALTGALLAEWLATGDGIGSAIQTAYAQVQFSLVWSAVVVVTAVSLVLYNVVQLLETVVLARMGVVSDTSVTTTGRTR</sequence>
<keyword evidence="5 7" id="KW-1133">Transmembrane helix</keyword>
<dbReference type="PANTHER" id="PTHR30151:SF41">
    <property type="entry name" value="ABC TRANSPORTER PERMEASE PROTEIN"/>
    <property type="match status" value="1"/>
</dbReference>
<keyword evidence="6 7" id="KW-0472">Membrane</keyword>
<comment type="subcellular location">
    <subcellularLocation>
        <location evidence="1 7">Cell membrane</location>
        <topology evidence="1 7">Multi-pass membrane protein</topology>
    </subcellularLocation>
</comment>
<dbReference type="Gene3D" id="1.10.3720.10">
    <property type="entry name" value="MetI-like"/>
    <property type="match status" value="1"/>
</dbReference>
<dbReference type="Pfam" id="PF00528">
    <property type="entry name" value="BPD_transp_1"/>
    <property type="match status" value="1"/>
</dbReference>